<reference evidence="2" key="1">
    <citation type="submission" date="2023-06" db="EMBL/GenBank/DDBJ databases">
        <title>Genomic analysis of the entomopathogenic nematode Steinernema hermaphroditum.</title>
        <authorList>
            <person name="Schwarz E.M."/>
            <person name="Heppert J.K."/>
            <person name="Baniya A."/>
            <person name="Schwartz H.T."/>
            <person name="Tan C.-H."/>
            <person name="Antoshechkin I."/>
            <person name="Sternberg P.W."/>
            <person name="Goodrich-Blair H."/>
            <person name="Dillman A.R."/>
        </authorList>
    </citation>
    <scope>NUCLEOTIDE SEQUENCE</scope>
    <source>
        <strain evidence="2">PS9179</strain>
        <tissue evidence="2">Whole animal</tissue>
    </source>
</reference>
<dbReference type="AlphaFoldDB" id="A0AA39LQ85"/>
<sequence>MTVISTSISPQEAKKIAELRQLVKDDLSEYYDTDFNLLRWLQGHPGSVEEIARKLRKHLKMRRSYWDLDSSSQRPRNHAIHNHWKYGFTGMSLVLENTIVNVEQAGETDYWGMIQTYSLHEVMKARIHDLEEILAKCMAVEAKTGKQASVLFVMDLTNLKYDKRLYNLLTGALKSLTEFMALHYVELIQHFVLVNVPTCIYALWQVAKPLLPEKTRQKVCFLSSSNWKHDILAMGDPSAFPTKWNDSQIDVFTAKIDPPLRYPEQHYYANENRQIPEGAEKISVAPGKTVTITKELEEGDKLSWFISGNADMGLGIFLTEHKEDTDVECMDVAYPCFEWMPGPTVVPLAETITAKRSGFYKIWISNYRAWWHTLVVTAKITVE</sequence>
<keyword evidence="3" id="KW-1185">Reference proteome</keyword>
<dbReference type="InterPro" id="IPR058960">
    <property type="entry name" value="Ctg-1-like_C"/>
</dbReference>
<dbReference type="SMART" id="SM00516">
    <property type="entry name" value="SEC14"/>
    <property type="match status" value="1"/>
</dbReference>
<dbReference type="PANTHER" id="PTHR47159">
    <property type="entry name" value="PROTEIN CBG07705-RELATED"/>
    <property type="match status" value="1"/>
</dbReference>
<evidence type="ECO:0000259" key="1">
    <source>
        <dbReference type="PROSITE" id="PS50191"/>
    </source>
</evidence>
<dbReference type="SUPFAM" id="SSF46938">
    <property type="entry name" value="CRAL/TRIO N-terminal domain"/>
    <property type="match status" value="1"/>
</dbReference>
<evidence type="ECO:0000313" key="3">
    <source>
        <dbReference type="Proteomes" id="UP001175271"/>
    </source>
</evidence>
<dbReference type="SUPFAM" id="SSF52087">
    <property type="entry name" value="CRAL/TRIO domain"/>
    <property type="match status" value="1"/>
</dbReference>
<gene>
    <name evidence="2" type="ORF">QR680_017957</name>
</gene>
<dbReference type="PANTHER" id="PTHR47159:SF5">
    <property type="entry name" value="CRAL-TRIO DOMAIN-CONTAINING PROTEIN"/>
    <property type="match status" value="1"/>
</dbReference>
<dbReference type="EMBL" id="JAUCMV010000004">
    <property type="protein sequence ID" value="KAK0405380.1"/>
    <property type="molecule type" value="Genomic_DNA"/>
</dbReference>
<feature type="domain" description="CRAL-TRIO" evidence="1">
    <location>
        <begin position="76"/>
        <end position="252"/>
    </location>
</feature>
<evidence type="ECO:0000313" key="2">
    <source>
        <dbReference type="EMBL" id="KAK0405380.1"/>
    </source>
</evidence>
<dbReference type="CDD" id="cd00170">
    <property type="entry name" value="SEC14"/>
    <property type="match status" value="1"/>
</dbReference>
<name>A0AA39LQ85_9BILA</name>
<comment type="caution">
    <text evidence="2">The sequence shown here is derived from an EMBL/GenBank/DDBJ whole genome shotgun (WGS) entry which is preliminary data.</text>
</comment>
<dbReference type="Pfam" id="PF00650">
    <property type="entry name" value="CRAL_TRIO"/>
    <property type="match status" value="1"/>
</dbReference>
<dbReference type="InterPro" id="IPR001251">
    <property type="entry name" value="CRAL-TRIO_dom"/>
</dbReference>
<accession>A0AA39LQ85</accession>
<dbReference type="InterPro" id="IPR036865">
    <property type="entry name" value="CRAL-TRIO_dom_sf"/>
</dbReference>
<dbReference type="Gene3D" id="3.40.525.10">
    <property type="entry name" value="CRAL-TRIO lipid binding domain"/>
    <property type="match status" value="1"/>
</dbReference>
<dbReference type="Gene3D" id="2.60.120.680">
    <property type="entry name" value="GOLD domain"/>
    <property type="match status" value="1"/>
</dbReference>
<dbReference type="InterPro" id="IPR036273">
    <property type="entry name" value="CRAL/TRIO_N_dom_sf"/>
</dbReference>
<dbReference type="InterPro" id="IPR053302">
    <property type="entry name" value="CRAL-TRIO_domain"/>
</dbReference>
<organism evidence="2 3">
    <name type="scientific">Steinernema hermaphroditum</name>
    <dbReference type="NCBI Taxonomy" id="289476"/>
    <lineage>
        <taxon>Eukaryota</taxon>
        <taxon>Metazoa</taxon>
        <taxon>Ecdysozoa</taxon>
        <taxon>Nematoda</taxon>
        <taxon>Chromadorea</taxon>
        <taxon>Rhabditida</taxon>
        <taxon>Tylenchina</taxon>
        <taxon>Panagrolaimomorpha</taxon>
        <taxon>Strongyloidoidea</taxon>
        <taxon>Steinernematidae</taxon>
        <taxon>Steinernema</taxon>
    </lineage>
</organism>
<proteinExistence type="predicted"/>
<dbReference type="PROSITE" id="PS50191">
    <property type="entry name" value="CRAL_TRIO"/>
    <property type="match status" value="1"/>
</dbReference>
<dbReference type="Proteomes" id="UP001175271">
    <property type="component" value="Unassembled WGS sequence"/>
</dbReference>
<protein>
    <recommendedName>
        <fullName evidence="1">CRAL-TRIO domain-containing protein</fullName>
    </recommendedName>
</protein>
<dbReference type="Pfam" id="PF25883">
    <property type="entry name" value="F28H7_8_C"/>
    <property type="match status" value="1"/>
</dbReference>